<reference evidence="1 2" key="1">
    <citation type="submission" date="2022-05" db="EMBL/GenBank/DDBJ databases">
        <authorList>
            <person name="Park J.-S."/>
        </authorList>
    </citation>
    <scope>NUCLEOTIDE SEQUENCE [LARGE SCALE GENOMIC DNA]</scope>
    <source>
        <strain evidence="1 2">2012CJ34-2</strain>
    </source>
</reference>
<accession>A0ABT0PKU2</accession>
<name>A0ABT0PKU2_9GAMM</name>
<protein>
    <submittedName>
        <fullName evidence="1">Uncharacterized protein</fullName>
    </submittedName>
</protein>
<sequence length="345" mass="39273">MKIRPQSSSAHAKNPLLRLAKKINHAWKDRKVKTHKPTPKVQAENEVDGVLDEIFQELNKKEVQLRKQEYLSEQYLLKKSDYIQGEDGEWFLPDDLNPAVAMLQEQGEAGILKGFNEQAANDRGKINKALKKFIENKSLIKKAMLEAKQDIHDFDDDTTSQISLTDSIADELMEELQAMLKQDDSQSISEEEMGRLEEEAEKELAKEFPDEFKFHSQAEIAELQELLGEEEVEQRSLTMSEIDRALDQAGTYTEEELTQIFEEILSSNDSIVSQSLKSDELEALMFAPELESIQPYLKQIIDNQPDEIPSSGIDPILVAILNDIPKPEVESFLKATQELTKKAIL</sequence>
<dbReference type="RefSeq" id="WP_249701630.1">
    <property type="nucleotide sequence ID" value="NZ_JAMFLX010000038.1"/>
</dbReference>
<organism evidence="1 2">
    <name type="scientific">Parendozoicomonas callyspongiae</name>
    <dbReference type="NCBI Taxonomy" id="2942213"/>
    <lineage>
        <taxon>Bacteria</taxon>
        <taxon>Pseudomonadati</taxon>
        <taxon>Pseudomonadota</taxon>
        <taxon>Gammaproteobacteria</taxon>
        <taxon>Oceanospirillales</taxon>
        <taxon>Endozoicomonadaceae</taxon>
        <taxon>Parendozoicomonas</taxon>
    </lineage>
</organism>
<comment type="caution">
    <text evidence="1">The sequence shown here is derived from an EMBL/GenBank/DDBJ whole genome shotgun (WGS) entry which is preliminary data.</text>
</comment>
<evidence type="ECO:0000313" key="2">
    <source>
        <dbReference type="Proteomes" id="UP001203338"/>
    </source>
</evidence>
<keyword evidence="2" id="KW-1185">Reference proteome</keyword>
<dbReference type="EMBL" id="JAMFLX010000038">
    <property type="protein sequence ID" value="MCL6271958.1"/>
    <property type="molecule type" value="Genomic_DNA"/>
</dbReference>
<proteinExistence type="predicted"/>
<gene>
    <name evidence="1" type="ORF">M3P05_18725</name>
</gene>
<dbReference type="Proteomes" id="UP001203338">
    <property type="component" value="Unassembled WGS sequence"/>
</dbReference>
<evidence type="ECO:0000313" key="1">
    <source>
        <dbReference type="EMBL" id="MCL6271958.1"/>
    </source>
</evidence>